<gene>
    <name evidence="1" type="ORF">SDC9_133435</name>
</gene>
<organism evidence="1">
    <name type="scientific">bioreactor metagenome</name>
    <dbReference type="NCBI Taxonomy" id="1076179"/>
    <lineage>
        <taxon>unclassified sequences</taxon>
        <taxon>metagenomes</taxon>
        <taxon>ecological metagenomes</taxon>
    </lineage>
</organism>
<comment type="caution">
    <text evidence="1">The sequence shown here is derived from an EMBL/GenBank/DDBJ whole genome shotgun (WGS) entry which is preliminary data.</text>
</comment>
<protein>
    <submittedName>
        <fullName evidence="1">Uncharacterized protein</fullName>
    </submittedName>
</protein>
<evidence type="ECO:0000313" key="1">
    <source>
        <dbReference type="EMBL" id="MPM86346.1"/>
    </source>
</evidence>
<proteinExistence type="predicted"/>
<sequence length="135" mass="14556">MLSAAVFDRSSRLEQQRDAAVVLQACLAQLAARDEIIGMGAAQAHRTHWHAPAWQKVAQAPQVRGQHALGALGDIAAFGLQHAGLTRAALARKRGVQTCAQQRVQHGFVVLRLNLAVFKTQYIGHAVSIAVFGFL</sequence>
<dbReference type="AlphaFoldDB" id="A0A645DA92"/>
<reference evidence="1" key="1">
    <citation type="submission" date="2019-08" db="EMBL/GenBank/DDBJ databases">
        <authorList>
            <person name="Kucharzyk K."/>
            <person name="Murdoch R.W."/>
            <person name="Higgins S."/>
            <person name="Loffler F."/>
        </authorList>
    </citation>
    <scope>NUCLEOTIDE SEQUENCE</scope>
</reference>
<name>A0A645DA92_9ZZZZ</name>
<accession>A0A645DA92</accession>
<dbReference type="EMBL" id="VSSQ01034411">
    <property type="protein sequence ID" value="MPM86346.1"/>
    <property type="molecule type" value="Genomic_DNA"/>
</dbReference>